<dbReference type="Proteomes" id="UP000646484">
    <property type="component" value="Unassembled WGS sequence"/>
</dbReference>
<gene>
    <name evidence="2" type="ORF">H8S64_07285</name>
</gene>
<reference evidence="2 3" key="1">
    <citation type="submission" date="2020-08" db="EMBL/GenBank/DDBJ databases">
        <title>Genome public.</title>
        <authorList>
            <person name="Liu C."/>
            <person name="Sun Q."/>
        </authorList>
    </citation>
    <scope>NUCLEOTIDE SEQUENCE [LARGE SCALE GENOMIC DNA]</scope>
    <source>
        <strain evidence="2 3">NSJ-56</strain>
    </source>
</reference>
<comment type="caution">
    <text evidence="2">The sequence shown here is derived from an EMBL/GenBank/DDBJ whole genome shotgun (WGS) entry which is preliminary data.</text>
</comment>
<accession>A0ABR7D0H0</accession>
<evidence type="ECO:0000313" key="2">
    <source>
        <dbReference type="EMBL" id="MBC5620895.1"/>
    </source>
</evidence>
<keyword evidence="1" id="KW-0472">Membrane</keyword>
<dbReference type="RefSeq" id="WP_176555078.1">
    <property type="nucleotide sequence ID" value="NZ_JACOOH010000003.1"/>
</dbReference>
<protein>
    <submittedName>
        <fullName evidence="2">Uncharacterized protein</fullName>
    </submittedName>
</protein>
<evidence type="ECO:0000313" key="3">
    <source>
        <dbReference type="Proteomes" id="UP000646484"/>
    </source>
</evidence>
<dbReference type="EMBL" id="JACOOH010000003">
    <property type="protein sequence ID" value="MBC5620895.1"/>
    <property type="molecule type" value="Genomic_DNA"/>
</dbReference>
<proteinExistence type="predicted"/>
<feature type="transmembrane region" description="Helical" evidence="1">
    <location>
        <begin position="12"/>
        <end position="36"/>
    </location>
</feature>
<keyword evidence="1" id="KW-1133">Transmembrane helix</keyword>
<organism evidence="2 3">
    <name type="scientific">Butyricimonas hominis</name>
    <dbReference type="NCBI Taxonomy" id="2763032"/>
    <lineage>
        <taxon>Bacteria</taxon>
        <taxon>Pseudomonadati</taxon>
        <taxon>Bacteroidota</taxon>
        <taxon>Bacteroidia</taxon>
        <taxon>Bacteroidales</taxon>
        <taxon>Odoribacteraceae</taxon>
        <taxon>Butyricimonas</taxon>
    </lineage>
</organism>
<sequence>MKAKWNQMVIVALLLVVITSIVVYTWIGIAEIIHYFDHLAYESFTTVRILGL</sequence>
<evidence type="ECO:0000256" key="1">
    <source>
        <dbReference type="SAM" id="Phobius"/>
    </source>
</evidence>
<keyword evidence="3" id="KW-1185">Reference proteome</keyword>
<name>A0ABR7D0H0_9BACT</name>
<keyword evidence="1" id="KW-0812">Transmembrane</keyword>